<dbReference type="Gene3D" id="3.20.20.140">
    <property type="entry name" value="Metal-dependent hydrolases"/>
    <property type="match status" value="1"/>
</dbReference>
<dbReference type="Pfam" id="PF07969">
    <property type="entry name" value="Amidohydro_3"/>
    <property type="match status" value="1"/>
</dbReference>
<dbReference type="PANTHER" id="PTHR32027">
    <property type="entry name" value="CYTOSINE DEAMINASE"/>
    <property type="match status" value="1"/>
</dbReference>
<dbReference type="InterPro" id="IPR013108">
    <property type="entry name" value="Amidohydro_3"/>
</dbReference>
<dbReference type="RefSeq" id="WP_248268403.1">
    <property type="nucleotide sequence ID" value="NZ_CP096034.1"/>
</dbReference>
<name>A0ABY4JQ17_9BACI</name>
<feature type="domain" description="Amidohydrolase 3" evidence="1">
    <location>
        <begin position="56"/>
        <end position="403"/>
    </location>
</feature>
<evidence type="ECO:0000313" key="2">
    <source>
        <dbReference type="EMBL" id="UPM55389.1"/>
    </source>
</evidence>
<dbReference type="Proteomes" id="UP000830639">
    <property type="component" value="Chromosome"/>
</dbReference>
<protein>
    <submittedName>
        <fullName evidence="2">Amidohydrolase</fullName>
    </submittedName>
</protein>
<keyword evidence="3" id="KW-1185">Reference proteome</keyword>
<dbReference type="InterPro" id="IPR052349">
    <property type="entry name" value="Metallo-hydrolase_Enzymes"/>
</dbReference>
<reference evidence="2 3" key="1">
    <citation type="submission" date="2022-04" db="EMBL/GenBank/DDBJ databases">
        <title>Mechanism of arsenic methylation and mitigation arsenic toxicity by Bacillus sp. LH14 from an Arsenic-Contaminated Paddy Soil.</title>
        <authorList>
            <person name="Wang D."/>
        </authorList>
    </citation>
    <scope>NUCLEOTIDE SEQUENCE [LARGE SCALE GENOMIC DNA]</scope>
    <source>
        <strain evidence="2 3">LH14</strain>
    </source>
</reference>
<accession>A0ABY4JQ17</accession>
<dbReference type="CDD" id="cd01293">
    <property type="entry name" value="Bact_CD"/>
    <property type="match status" value="1"/>
</dbReference>
<dbReference type="EMBL" id="CP096034">
    <property type="protein sequence ID" value="UPM55389.1"/>
    <property type="molecule type" value="Genomic_DNA"/>
</dbReference>
<organism evidence="2 3">
    <name type="scientific">Gottfriedia acidiceleris</name>
    <dbReference type="NCBI Taxonomy" id="371036"/>
    <lineage>
        <taxon>Bacteria</taxon>
        <taxon>Bacillati</taxon>
        <taxon>Bacillota</taxon>
        <taxon>Bacilli</taxon>
        <taxon>Bacillales</taxon>
        <taxon>Bacillaceae</taxon>
        <taxon>Gottfriedia</taxon>
    </lineage>
</organism>
<evidence type="ECO:0000259" key="1">
    <source>
        <dbReference type="Pfam" id="PF07969"/>
    </source>
</evidence>
<proteinExistence type="predicted"/>
<sequence length="413" mass="45668">MNQSYWLKNVKLDSGFVFEDGKIDRTETTLYNALIKDGKIEQLQLATLPLQTDLPVQDAKNLLALPAFKEMHNHLDKTYLGLPWKACIPAANLVERLNLEAGELVELAETGQHRAEQMLHLLLKGGATHVRTHVNIDPYIGLKNLEEIKKALYTYKDKMTHEIVAFPQHGLLRTNSKSFMKTAMREGATIVGGLDPGGIDQNIELSLFEMVDLAVQFDADIDIHIHDPGHLGFYTIEKLVSFIEQAGWYNRVAVSHAFALGDVPQNESVEMASKLASLGVSIMSTVPINRVMPPVDLLHSKGVQVALGCDGFYDSWSPHGTGDMLEKAGRLAERYNWKDEYGLSQTLQFITGGLRTLDEKGNQLWPNVGDEASMVLVDASCSAEAVARRAKRAAVIANGKIVYGGLNYESVLK</sequence>
<dbReference type="SUPFAM" id="SSF51556">
    <property type="entry name" value="Metallo-dependent hydrolases"/>
    <property type="match status" value="1"/>
</dbReference>
<dbReference type="InterPro" id="IPR032466">
    <property type="entry name" value="Metal_Hydrolase"/>
</dbReference>
<dbReference type="Gene3D" id="2.30.40.10">
    <property type="entry name" value="Urease, subunit C, domain 1"/>
    <property type="match status" value="1"/>
</dbReference>
<dbReference type="PANTHER" id="PTHR32027:SF9">
    <property type="entry name" value="BLL3847 PROTEIN"/>
    <property type="match status" value="1"/>
</dbReference>
<evidence type="ECO:0000313" key="3">
    <source>
        <dbReference type="Proteomes" id="UP000830639"/>
    </source>
</evidence>
<dbReference type="InterPro" id="IPR011059">
    <property type="entry name" value="Metal-dep_hydrolase_composite"/>
</dbReference>
<dbReference type="NCBIfam" id="NF005312">
    <property type="entry name" value="PRK06846.1"/>
    <property type="match status" value="1"/>
</dbReference>
<gene>
    <name evidence="2" type="ORF">MY490_05970</name>
</gene>